<evidence type="ECO:0000313" key="1">
    <source>
        <dbReference type="EMBL" id="EWM27125.1"/>
    </source>
</evidence>
<organism evidence="1 2">
    <name type="scientific">Nannochloropsis gaditana</name>
    <dbReference type="NCBI Taxonomy" id="72520"/>
    <lineage>
        <taxon>Eukaryota</taxon>
        <taxon>Sar</taxon>
        <taxon>Stramenopiles</taxon>
        <taxon>Ochrophyta</taxon>
        <taxon>Eustigmatophyceae</taxon>
        <taxon>Eustigmatales</taxon>
        <taxon>Monodopsidaceae</taxon>
        <taxon>Nannochloropsis</taxon>
    </lineage>
</organism>
<reference evidence="1 2" key="1">
    <citation type="journal article" date="2014" name="Mol. Plant">
        <title>Chromosome Scale Genome Assembly and Transcriptome Profiling of Nannochloropsis gaditana in Nitrogen Depletion.</title>
        <authorList>
            <person name="Corteggiani Carpinelli E."/>
            <person name="Telatin A."/>
            <person name="Vitulo N."/>
            <person name="Forcato C."/>
            <person name="D'Angelo M."/>
            <person name="Schiavon R."/>
            <person name="Vezzi A."/>
            <person name="Giacometti G.M."/>
            <person name="Morosinotto T."/>
            <person name="Valle G."/>
        </authorList>
    </citation>
    <scope>NUCLEOTIDE SEQUENCE [LARGE SCALE GENOMIC DNA]</scope>
    <source>
        <strain evidence="1 2">B-31</strain>
    </source>
</reference>
<accession>W7TJ96</accession>
<keyword evidence="2" id="KW-1185">Reference proteome</keyword>
<dbReference type="Proteomes" id="UP000019335">
    <property type="component" value="Chromosome 7"/>
</dbReference>
<dbReference type="EMBL" id="AZIL01000520">
    <property type="protein sequence ID" value="EWM27125.1"/>
    <property type="molecule type" value="Genomic_DNA"/>
</dbReference>
<name>W7TJ96_9STRA</name>
<gene>
    <name evidence="1" type="ORF">Naga_100046g47</name>
</gene>
<comment type="caution">
    <text evidence="1">The sequence shown here is derived from an EMBL/GenBank/DDBJ whole genome shotgun (WGS) entry which is preliminary data.</text>
</comment>
<sequence length="127" mass="13919">MILEDAAHITFSVTTHTLKKLRGFQAPGTCSGVLKLYMAEAARQCFHGSGFSIRVPKRIDDITEFVAGCLGHVNVLIKVRGAATCLANAPQQKRQSHNIEIATLDQQFYPQTLAVGCKDKICFALAW</sequence>
<dbReference type="AlphaFoldDB" id="W7TJ96"/>
<evidence type="ECO:0000313" key="2">
    <source>
        <dbReference type="Proteomes" id="UP000019335"/>
    </source>
</evidence>
<protein>
    <submittedName>
        <fullName evidence="1">Uncharacterized protein</fullName>
    </submittedName>
</protein>
<proteinExistence type="predicted"/>